<dbReference type="PROSITE" id="PS00018">
    <property type="entry name" value="EF_HAND_1"/>
    <property type="match status" value="1"/>
</dbReference>
<evidence type="ECO:0000256" key="6">
    <source>
        <dbReference type="ARBA" id="ARBA00023179"/>
    </source>
</evidence>
<comment type="function">
    <text evidence="7">In molluscan muscle, calcium regulation is associated with myosin rather than with actin. Muscle myosin contains two types of light chains: the catalytic light chain, essential for ATPase activity, and the regulatory light chain, a calcium-binding protein responsible for Ca(2+) dependent binding and Ca(2+) dependent Mg-ATPase activity.</text>
</comment>
<dbReference type="AlphaFoldDB" id="A0AA36BMX7"/>
<dbReference type="PANTHER" id="PTHR23049">
    <property type="entry name" value="MYOSIN REGULATORY LIGHT CHAIN 2"/>
    <property type="match status" value="1"/>
</dbReference>
<organism evidence="9 10">
    <name type="scientific">Octopus vulgaris</name>
    <name type="common">Common octopus</name>
    <dbReference type="NCBI Taxonomy" id="6645"/>
    <lineage>
        <taxon>Eukaryota</taxon>
        <taxon>Metazoa</taxon>
        <taxon>Spiralia</taxon>
        <taxon>Lophotrochozoa</taxon>
        <taxon>Mollusca</taxon>
        <taxon>Cephalopoda</taxon>
        <taxon>Coleoidea</taxon>
        <taxon>Octopodiformes</taxon>
        <taxon>Octopoda</taxon>
        <taxon>Incirrata</taxon>
        <taxon>Octopodidae</taxon>
        <taxon>Octopus</taxon>
    </lineage>
</organism>
<dbReference type="EMBL" id="OX597831">
    <property type="protein sequence ID" value="CAI9736421.1"/>
    <property type="molecule type" value="Genomic_DNA"/>
</dbReference>
<proteinExistence type="predicted"/>
<keyword evidence="2" id="KW-0677">Repeat</keyword>
<dbReference type="FunFam" id="1.10.238.10:FF:000007">
    <property type="entry name" value="Putative myosin regulatory light chain sqh"/>
    <property type="match status" value="1"/>
</dbReference>
<dbReference type="SUPFAM" id="SSF47473">
    <property type="entry name" value="EF-hand"/>
    <property type="match status" value="1"/>
</dbReference>
<evidence type="ECO:0000313" key="9">
    <source>
        <dbReference type="EMBL" id="CAI9736421.1"/>
    </source>
</evidence>
<evidence type="ECO:0000313" key="10">
    <source>
        <dbReference type="Proteomes" id="UP001162480"/>
    </source>
</evidence>
<keyword evidence="10" id="KW-1185">Reference proteome</keyword>
<dbReference type="GO" id="GO:0016459">
    <property type="term" value="C:myosin complex"/>
    <property type="evidence" value="ECO:0007669"/>
    <property type="project" value="UniProtKB-KW"/>
</dbReference>
<dbReference type="GO" id="GO:0005509">
    <property type="term" value="F:calcium ion binding"/>
    <property type="evidence" value="ECO:0007669"/>
    <property type="project" value="InterPro"/>
</dbReference>
<dbReference type="Gene3D" id="1.10.238.10">
    <property type="entry name" value="EF-hand"/>
    <property type="match status" value="2"/>
</dbReference>
<keyword evidence="1" id="KW-0479">Metal-binding</keyword>
<protein>
    <submittedName>
        <fullName evidence="9">Myosin regulatory light chain LC-2, mantle muscle-like isoform X2</fullName>
    </submittedName>
</protein>
<feature type="domain" description="EF-hand" evidence="8">
    <location>
        <begin position="106"/>
        <end position="141"/>
    </location>
</feature>
<dbReference type="InterPro" id="IPR011992">
    <property type="entry name" value="EF-hand-dom_pair"/>
</dbReference>
<name>A0AA36BMX7_OCTVU</name>
<dbReference type="InterPro" id="IPR050403">
    <property type="entry name" value="Myosin_RLC"/>
</dbReference>
<keyword evidence="4" id="KW-0518">Myosin</keyword>
<dbReference type="InterPro" id="IPR002048">
    <property type="entry name" value="EF_hand_dom"/>
</dbReference>
<evidence type="ECO:0000256" key="4">
    <source>
        <dbReference type="ARBA" id="ARBA00023123"/>
    </source>
</evidence>
<reference evidence="9" key="1">
    <citation type="submission" date="2023-08" db="EMBL/GenBank/DDBJ databases">
        <authorList>
            <person name="Alioto T."/>
            <person name="Alioto T."/>
            <person name="Gomez Garrido J."/>
        </authorList>
    </citation>
    <scope>NUCLEOTIDE SEQUENCE</scope>
</reference>
<keyword evidence="3" id="KW-0106">Calcium</keyword>
<sequence length="179" mass="20465">MFPGYDLDLERPAMEVGAIQKSTMAEEAPKRVKLSQRQMQELKEAFTMIDQDRDGFIGMEDLKDMFSSLGRVPSDEDLKGMLKECPGQLNFTSFLTLFGDKVSGTDPEGTLRNAFCMFDEDNQGFIPEDYLKDLLENMGDNFTKEEIKNVWKDAPLDNKKFDYNAMVDIIKGKSKEDEE</sequence>
<accession>A0AA36BMX7</accession>
<evidence type="ECO:0000256" key="3">
    <source>
        <dbReference type="ARBA" id="ARBA00022837"/>
    </source>
</evidence>
<keyword evidence="6" id="KW-0514">Muscle protein</keyword>
<gene>
    <name evidence="9" type="ORF">OCTVUL_1B001200</name>
</gene>
<keyword evidence="5" id="KW-0505">Motor protein</keyword>
<evidence type="ECO:0000256" key="7">
    <source>
        <dbReference type="ARBA" id="ARBA00049593"/>
    </source>
</evidence>
<evidence type="ECO:0000256" key="5">
    <source>
        <dbReference type="ARBA" id="ARBA00023175"/>
    </source>
</evidence>
<evidence type="ECO:0000256" key="1">
    <source>
        <dbReference type="ARBA" id="ARBA00022723"/>
    </source>
</evidence>
<evidence type="ECO:0000259" key="8">
    <source>
        <dbReference type="PROSITE" id="PS50222"/>
    </source>
</evidence>
<dbReference type="Proteomes" id="UP001162480">
    <property type="component" value="Chromosome 18"/>
</dbReference>
<evidence type="ECO:0000256" key="2">
    <source>
        <dbReference type="ARBA" id="ARBA00022737"/>
    </source>
</evidence>
<feature type="domain" description="EF-hand" evidence="8">
    <location>
        <begin position="37"/>
        <end position="72"/>
    </location>
</feature>
<dbReference type="SMART" id="SM00054">
    <property type="entry name" value="EFh"/>
    <property type="match status" value="2"/>
</dbReference>
<dbReference type="Pfam" id="PF13499">
    <property type="entry name" value="EF-hand_7"/>
    <property type="match status" value="1"/>
</dbReference>
<dbReference type="PROSITE" id="PS50222">
    <property type="entry name" value="EF_HAND_2"/>
    <property type="match status" value="2"/>
</dbReference>
<dbReference type="InterPro" id="IPR018247">
    <property type="entry name" value="EF_Hand_1_Ca_BS"/>
</dbReference>